<dbReference type="AlphaFoldDB" id="A0AB73U6U1"/>
<proteinExistence type="predicted"/>
<feature type="region of interest" description="Disordered" evidence="1">
    <location>
        <begin position="187"/>
        <end position="208"/>
    </location>
</feature>
<dbReference type="RefSeq" id="WP_243452393.1">
    <property type="nucleotide sequence ID" value="NZ_CP041150.1"/>
</dbReference>
<dbReference type="EMBL" id="CP041150">
    <property type="protein sequence ID" value="QDF72335.1"/>
    <property type="molecule type" value="Genomic_DNA"/>
</dbReference>
<protein>
    <submittedName>
        <fullName evidence="2">Uncharacterized protein</fullName>
    </submittedName>
</protein>
<evidence type="ECO:0000313" key="2">
    <source>
        <dbReference type="EMBL" id="QDF72335.1"/>
    </source>
</evidence>
<organism evidence="2 3">
    <name type="scientific">Mycobacteroides chelonae</name>
    <name type="common">Mycobacterium chelonae</name>
    <dbReference type="NCBI Taxonomy" id="1774"/>
    <lineage>
        <taxon>Bacteria</taxon>
        <taxon>Bacillati</taxon>
        <taxon>Actinomycetota</taxon>
        <taxon>Actinomycetes</taxon>
        <taxon>Mycobacteriales</taxon>
        <taxon>Mycobacteriaceae</taxon>
        <taxon>Mycobacteroides</taxon>
    </lineage>
</organism>
<sequence>MDISETIVPKSDQLNAEDLLIGPKTVTIKGVSRGDADQPVKVALVEFGDGRPFKPCKSMRRVMVAAWGPDASKYQGRRMTLYCDPAIRFGGQEVGGIRISHMSDIDERMTVALTVTRGRRAPFIVDPLPAVSDTITSDQSKRLYALLLECGLDEKDAALAWISRAIGRSVAGLKDLTSEEAEKATEILENAGQPDEESSEIVTPEPTE</sequence>
<name>A0AB73U6U1_MYCCH</name>
<evidence type="ECO:0000313" key="3">
    <source>
        <dbReference type="Proteomes" id="UP000317728"/>
    </source>
</evidence>
<reference evidence="2 3" key="1">
    <citation type="submission" date="2019-06" db="EMBL/GenBank/DDBJ databases">
        <title>Whole geneome sequnce of Mycobacteroides chelonae M77 isolated from bovine milk from Meghalaya, India.</title>
        <authorList>
            <person name="Vise E."/>
            <person name="Das S."/>
            <person name="Garg A."/>
            <person name="Ghatak S."/>
            <person name="Shakuntala I."/>
            <person name="Milton A.A.P."/>
            <person name="Karam A."/>
            <person name="Sanjukta R."/>
            <person name="Puro K."/>
            <person name="Sen A."/>
        </authorList>
    </citation>
    <scope>NUCLEOTIDE SEQUENCE [LARGE SCALE GENOMIC DNA]</scope>
    <source>
        <strain evidence="2 3">M77</strain>
    </source>
</reference>
<evidence type="ECO:0000256" key="1">
    <source>
        <dbReference type="SAM" id="MobiDB-lite"/>
    </source>
</evidence>
<accession>A0AB73U6U1</accession>
<gene>
    <name evidence="2" type="ORF">FJK96_20670</name>
</gene>
<dbReference type="Proteomes" id="UP000317728">
    <property type="component" value="Chromosome"/>
</dbReference>